<dbReference type="KEGG" id="hir:HETIRDRAFT_305547"/>
<dbReference type="CDD" id="cd00403">
    <property type="entry name" value="Ribosomal_L1"/>
    <property type="match status" value="1"/>
</dbReference>
<dbReference type="FunCoup" id="W4KMA9">
    <property type="interactions" value="125"/>
</dbReference>
<dbReference type="SUPFAM" id="SSF56808">
    <property type="entry name" value="Ribosomal protein L1"/>
    <property type="match status" value="1"/>
</dbReference>
<accession>W4KMA9</accession>
<evidence type="ECO:0000256" key="2">
    <source>
        <dbReference type="ARBA" id="ARBA00022980"/>
    </source>
</evidence>
<keyword evidence="7" id="KW-1185">Reference proteome</keyword>
<dbReference type="FunFam" id="3.40.50.790:FF:000001">
    <property type="entry name" value="50S ribosomal protein L1"/>
    <property type="match status" value="1"/>
</dbReference>
<dbReference type="AlphaFoldDB" id="W4KMA9"/>
<dbReference type="InterPro" id="IPR002143">
    <property type="entry name" value="Ribosomal_uL1"/>
</dbReference>
<dbReference type="InterPro" id="IPR023673">
    <property type="entry name" value="Ribosomal_uL1_CS"/>
</dbReference>
<comment type="similarity">
    <text evidence="1 4">Belongs to the universal ribosomal protein uL1 family.</text>
</comment>
<evidence type="ECO:0000256" key="1">
    <source>
        <dbReference type="ARBA" id="ARBA00010531"/>
    </source>
</evidence>
<keyword evidence="3 4" id="KW-0687">Ribonucleoprotein</keyword>
<dbReference type="GO" id="GO:0006412">
    <property type="term" value="P:translation"/>
    <property type="evidence" value="ECO:0007669"/>
    <property type="project" value="InterPro"/>
</dbReference>
<dbReference type="PANTHER" id="PTHR36427">
    <property type="entry name" value="54S RIBOSOMAL PROTEIN L1, MITOCHONDRIAL"/>
    <property type="match status" value="1"/>
</dbReference>
<name>W4KMA9_HETIT</name>
<dbReference type="PANTHER" id="PTHR36427:SF3">
    <property type="entry name" value="LARGE RIBOSOMAL SUBUNIT PROTEIN UL1M"/>
    <property type="match status" value="1"/>
</dbReference>
<evidence type="ECO:0000313" key="6">
    <source>
        <dbReference type="EMBL" id="ETW86824.1"/>
    </source>
</evidence>
<dbReference type="HOGENOM" id="CLU_062853_1_2_1"/>
<dbReference type="eggNOG" id="KOG1569">
    <property type="taxonomic scope" value="Eukaryota"/>
</dbReference>
<gene>
    <name evidence="6" type="ORF">HETIRDRAFT_305547</name>
</gene>
<dbReference type="InterPro" id="IPR023674">
    <property type="entry name" value="Ribosomal_uL1-like"/>
</dbReference>
<evidence type="ECO:0000313" key="7">
    <source>
        <dbReference type="Proteomes" id="UP000030671"/>
    </source>
</evidence>
<dbReference type="OrthoDB" id="1747252at2759"/>
<dbReference type="Proteomes" id="UP000030671">
    <property type="component" value="Unassembled WGS sequence"/>
</dbReference>
<dbReference type="STRING" id="747525.W4KMA9"/>
<dbReference type="PROSITE" id="PS01199">
    <property type="entry name" value="RIBOSOMAL_L1"/>
    <property type="match status" value="1"/>
</dbReference>
<reference evidence="6 7" key="1">
    <citation type="journal article" date="2012" name="New Phytol.">
        <title>Insight into trade-off between wood decay and parasitism from the genome of a fungal forest pathogen.</title>
        <authorList>
            <person name="Olson A."/>
            <person name="Aerts A."/>
            <person name="Asiegbu F."/>
            <person name="Belbahri L."/>
            <person name="Bouzid O."/>
            <person name="Broberg A."/>
            <person name="Canback B."/>
            <person name="Coutinho P.M."/>
            <person name="Cullen D."/>
            <person name="Dalman K."/>
            <person name="Deflorio G."/>
            <person name="van Diepen L.T."/>
            <person name="Dunand C."/>
            <person name="Duplessis S."/>
            <person name="Durling M."/>
            <person name="Gonthier P."/>
            <person name="Grimwood J."/>
            <person name="Fossdal C.G."/>
            <person name="Hansson D."/>
            <person name="Henrissat B."/>
            <person name="Hietala A."/>
            <person name="Himmelstrand K."/>
            <person name="Hoffmeister D."/>
            <person name="Hogberg N."/>
            <person name="James T.Y."/>
            <person name="Karlsson M."/>
            <person name="Kohler A."/>
            <person name="Kues U."/>
            <person name="Lee Y.H."/>
            <person name="Lin Y.C."/>
            <person name="Lind M."/>
            <person name="Lindquist E."/>
            <person name="Lombard V."/>
            <person name="Lucas S."/>
            <person name="Lunden K."/>
            <person name="Morin E."/>
            <person name="Murat C."/>
            <person name="Park J."/>
            <person name="Raffaello T."/>
            <person name="Rouze P."/>
            <person name="Salamov A."/>
            <person name="Schmutz J."/>
            <person name="Solheim H."/>
            <person name="Stahlberg J."/>
            <person name="Velez H."/>
            <person name="de Vries R.P."/>
            <person name="Wiebenga A."/>
            <person name="Woodward S."/>
            <person name="Yakovlev I."/>
            <person name="Garbelotto M."/>
            <person name="Martin F."/>
            <person name="Grigoriev I.V."/>
            <person name="Stenlid J."/>
        </authorList>
    </citation>
    <scope>NUCLEOTIDE SEQUENCE [LARGE SCALE GENOMIC DNA]</scope>
    <source>
        <strain evidence="6 7">TC 32-1</strain>
    </source>
</reference>
<dbReference type="Gene3D" id="3.30.190.20">
    <property type="match status" value="1"/>
</dbReference>
<dbReference type="InterPro" id="IPR028364">
    <property type="entry name" value="Ribosomal_uL1/biogenesis"/>
</dbReference>
<dbReference type="Pfam" id="PF00687">
    <property type="entry name" value="Ribosomal_L1"/>
    <property type="match status" value="1"/>
</dbReference>
<proteinExistence type="inferred from homology"/>
<dbReference type="PIRSF" id="PIRSF002155">
    <property type="entry name" value="Ribosomal_L1"/>
    <property type="match status" value="1"/>
</dbReference>
<dbReference type="InParanoid" id="W4KMA9"/>
<evidence type="ECO:0000256" key="5">
    <source>
        <dbReference type="SAM" id="MobiDB-lite"/>
    </source>
</evidence>
<dbReference type="GO" id="GO:0003723">
    <property type="term" value="F:RNA binding"/>
    <property type="evidence" value="ECO:0007669"/>
    <property type="project" value="InterPro"/>
</dbReference>
<evidence type="ECO:0000256" key="3">
    <source>
        <dbReference type="ARBA" id="ARBA00023274"/>
    </source>
</evidence>
<protein>
    <recommendedName>
        <fullName evidence="4">Ribosomal protein</fullName>
    </recommendedName>
</protein>
<dbReference type="InterPro" id="IPR016095">
    <property type="entry name" value="Ribosomal_uL1_3-a/b-sand"/>
</dbReference>
<evidence type="ECO:0000256" key="4">
    <source>
        <dbReference type="RuleBase" id="RU000659"/>
    </source>
</evidence>
<dbReference type="RefSeq" id="XP_009540807.1">
    <property type="nucleotide sequence ID" value="XM_009542512.1"/>
</dbReference>
<dbReference type="GO" id="GO:0003735">
    <property type="term" value="F:structural constituent of ribosome"/>
    <property type="evidence" value="ECO:0007669"/>
    <property type="project" value="InterPro"/>
</dbReference>
<dbReference type="GeneID" id="20669334"/>
<dbReference type="GO" id="GO:0005762">
    <property type="term" value="C:mitochondrial large ribosomal subunit"/>
    <property type="evidence" value="ECO:0007669"/>
    <property type="project" value="TreeGrafter"/>
</dbReference>
<organism evidence="6 7">
    <name type="scientific">Heterobasidion irregulare (strain TC 32-1)</name>
    <dbReference type="NCBI Taxonomy" id="747525"/>
    <lineage>
        <taxon>Eukaryota</taxon>
        <taxon>Fungi</taxon>
        <taxon>Dikarya</taxon>
        <taxon>Basidiomycota</taxon>
        <taxon>Agaricomycotina</taxon>
        <taxon>Agaricomycetes</taxon>
        <taxon>Russulales</taxon>
        <taxon>Bondarzewiaceae</taxon>
        <taxon>Heterobasidion</taxon>
        <taxon>Heterobasidion annosum species complex</taxon>
    </lineage>
</organism>
<dbReference type="Gene3D" id="3.40.50.790">
    <property type="match status" value="1"/>
</dbReference>
<sequence>MRSRQFSHSSVTLARQVKKAPTLSKAAVAARARQRALKAGKSIYDSEKMTLLEAINILRAIEVGSPNATYELTIKTEMPRGSTIPKGRINLPREPKAKAKDRILVFAEGRAAEDAKRAGADIVGGAELVDGVLSGRHQASLILSTPALIRVITPRLGRVLGPRGLMPSERRGTVTDDLAGYIRRLQGTSEWKGDKSGTIRAPIAKMNFPVEDVVRNVRHFLSSVKRATGNQRDSTSEKSQKGGMPVNAIKKIVLSSRQGPGIQVSDM</sequence>
<keyword evidence="2 4" id="KW-0689">Ribosomal protein</keyword>
<feature type="region of interest" description="Disordered" evidence="5">
    <location>
        <begin position="224"/>
        <end position="246"/>
    </location>
</feature>
<dbReference type="EMBL" id="KI925454">
    <property type="protein sequence ID" value="ETW86824.1"/>
    <property type="molecule type" value="Genomic_DNA"/>
</dbReference>